<evidence type="ECO:0000259" key="6">
    <source>
        <dbReference type="SMART" id="SM00226"/>
    </source>
</evidence>
<dbReference type="OrthoDB" id="9784339at2"/>
<dbReference type="GO" id="GO:0004725">
    <property type="term" value="F:protein tyrosine phosphatase activity"/>
    <property type="evidence" value="ECO:0007669"/>
    <property type="project" value="UniProtKB-EC"/>
</dbReference>
<comment type="caution">
    <text evidence="7">The sequence shown here is derived from an EMBL/GenBank/DDBJ whole genome shotgun (WGS) entry which is preliminary data.</text>
</comment>
<dbReference type="PANTHER" id="PTHR11717">
    <property type="entry name" value="LOW MOLECULAR WEIGHT PROTEIN TYROSINE PHOSPHATASE"/>
    <property type="match status" value="1"/>
</dbReference>
<dbReference type="AlphaFoldDB" id="A0A5J5IMM8"/>
<organism evidence="7 8">
    <name type="scientific">Microbacterium radiodurans</name>
    <dbReference type="NCBI Taxonomy" id="661398"/>
    <lineage>
        <taxon>Bacteria</taxon>
        <taxon>Bacillati</taxon>
        <taxon>Actinomycetota</taxon>
        <taxon>Actinomycetes</taxon>
        <taxon>Micrococcales</taxon>
        <taxon>Microbacteriaceae</taxon>
        <taxon>Microbacterium</taxon>
    </lineage>
</organism>
<dbReference type="Pfam" id="PF01451">
    <property type="entry name" value="LMWPc"/>
    <property type="match status" value="1"/>
</dbReference>
<name>A0A5J5IMM8_9MICO</name>
<dbReference type="InterPro" id="IPR023485">
    <property type="entry name" value="Ptyr_pPase"/>
</dbReference>
<evidence type="ECO:0000256" key="5">
    <source>
        <dbReference type="PIRSR" id="PIRSR617867-1"/>
    </source>
</evidence>
<dbReference type="EC" id="3.1.3.48" evidence="2"/>
<feature type="active site" description="Nucleophile" evidence="5">
    <location>
        <position position="8"/>
    </location>
</feature>
<reference evidence="8" key="1">
    <citation type="submission" date="2019-09" db="EMBL/GenBank/DDBJ databases">
        <title>Mumia zhuanghuii sp. nov. isolated from the intestinal contents of plateau pika (Ochotona curzoniae) in the Qinghai-Tibet plateau of China.</title>
        <authorList>
            <person name="Tian Z."/>
        </authorList>
    </citation>
    <scope>NUCLEOTIDE SEQUENCE [LARGE SCALE GENOMIC DNA]</scope>
    <source>
        <strain evidence="8">DSM 25564</strain>
    </source>
</reference>
<feature type="active site" description="Proton donor" evidence="5">
    <location>
        <position position="120"/>
    </location>
</feature>
<evidence type="ECO:0000256" key="1">
    <source>
        <dbReference type="ARBA" id="ARBA00011063"/>
    </source>
</evidence>
<keyword evidence="4" id="KW-0904">Protein phosphatase</keyword>
<feature type="domain" description="Phosphotyrosine protein phosphatase I" evidence="6">
    <location>
        <begin position="2"/>
        <end position="128"/>
    </location>
</feature>
<dbReference type="InterPro" id="IPR017867">
    <property type="entry name" value="Tyr_phospatase_low_mol_wt"/>
</dbReference>
<dbReference type="Proteomes" id="UP000327039">
    <property type="component" value="Unassembled WGS sequence"/>
</dbReference>
<dbReference type="Gene3D" id="3.40.50.2300">
    <property type="match status" value="1"/>
</dbReference>
<gene>
    <name evidence="7" type="ORF">F6B42_14030</name>
</gene>
<evidence type="ECO:0000313" key="7">
    <source>
        <dbReference type="EMBL" id="KAA9084100.1"/>
    </source>
</evidence>
<keyword evidence="8" id="KW-1185">Reference proteome</keyword>
<sequence>MLEILTVCTGNICRSPLAAALLSTRLAGRGVTVRSAGTRGMADHPMTAETRRLADGLGVPGVVSDAHRARFLTEAHLGSPDLILAMSREHRRAVAELAPARARSVFTVREFARLAASIPDAALAQAADAAAPADRPAAGGESAATARLRGLLGALAGQRGLVLPPADPADDDVIDPYRRSWTTYELAASQLTPAIDQVVRVVGWAAPVRVAP</sequence>
<dbReference type="InterPro" id="IPR050438">
    <property type="entry name" value="LMW_PTPase"/>
</dbReference>
<protein>
    <recommendedName>
        <fullName evidence="2">protein-tyrosine-phosphatase</fullName>
        <ecNumber evidence="2">3.1.3.48</ecNumber>
    </recommendedName>
</protein>
<evidence type="ECO:0000256" key="3">
    <source>
        <dbReference type="ARBA" id="ARBA00022801"/>
    </source>
</evidence>
<keyword evidence="3" id="KW-0378">Hydrolase</keyword>
<accession>A0A5J5IMM8</accession>
<feature type="active site" evidence="5">
    <location>
        <position position="14"/>
    </location>
</feature>
<dbReference type="SMART" id="SM00226">
    <property type="entry name" value="LMWPc"/>
    <property type="match status" value="1"/>
</dbReference>
<dbReference type="PANTHER" id="PTHR11717:SF7">
    <property type="entry name" value="LOW MOLECULAR WEIGHT PHOSPHOTYROSINE PROTEIN PHOSPHATASE"/>
    <property type="match status" value="1"/>
</dbReference>
<dbReference type="SUPFAM" id="SSF52788">
    <property type="entry name" value="Phosphotyrosine protein phosphatases I"/>
    <property type="match status" value="1"/>
</dbReference>
<dbReference type="EMBL" id="VYRZ01000004">
    <property type="protein sequence ID" value="KAA9084100.1"/>
    <property type="molecule type" value="Genomic_DNA"/>
</dbReference>
<comment type="similarity">
    <text evidence="1">Belongs to the low molecular weight phosphotyrosine protein phosphatase family.</text>
</comment>
<evidence type="ECO:0000256" key="4">
    <source>
        <dbReference type="ARBA" id="ARBA00022912"/>
    </source>
</evidence>
<evidence type="ECO:0000256" key="2">
    <source>
        <dbReference type="ARBA" id="ARBA00013064"/>
    </source>
</evidence>
<dbReference type="InterPro" id="IPR036196">
    <property type="entry name" value="Ptyr_pPase_sf"/>
</dbReference>
<dbReference type="PRINTS" id="PR00719">
    <property type="entry name" value="LMWPTPASE"/>
</dbReference>
<evidence type="ECO:0000313" key="8">
    <source>
        <dbReference type="Proteomes" id="UP000327039"/>
    </source>
</evidence>
<dbReference type="RefSeq" id="WP_150420348.1">
    <property type="nucleotide sequence ID" value="NZ_VYRZ01000004.1"/>
</dbReference>
<proteinExistence type="inferred from homology"/>